<dbReference type="EMBL" id="JACXAH010000014">
    <property type="protein sequence ID" value="MBD1372857.1"/>
    <property type="molecule type" value="Genomic_DNA"/>
</dbReference>
<dbReference type="InterPro" id="IPR011249">
    <property type="entry name" value="Metalloenz_LuxS/M16"/>
</dbReference>
<gene>
    <name evidence="2" type="ORF">IC620_10865</name>
</gene>
<evidence type="ECO:0000313" key="3">
    <source>
        <dbReference type="Proteomes" id="UP000661691"/>
    </source>
</evidence>
<dbReference type="SUPFAM" id="SSF63411">
    <property type="entry name" value="LuxS/MPP-like metallohydrolase"/>
    <property type="match status" value="2"/>
</dbReference>
<feature type="domain" description="Peptidase M16 C-terminal" evidence="1">
    <location>
        <begin position="166"/>
        <end position="328"/>
    </location>
</feature>
<evidence type="ECO:0000259" key="1">
    <source>
        <dbReference type="Pfam" id="PF05193"/>
    </source>
</evidence>
<organism evidence="2 3">
    <name type="scientific">Polycladospora coralii</name>
    <dbReference type="NCBI Taxonomy" id="2771432"/>
    <lineage>
        <taxon>Bacteria</taxon>
        <taxon>Bacillati</taxon>
        <taxon>Bacillota</taxon>
        <taxon>Bacilli</taxon>
        <taxon>Bacillales</taxon>
        <taxon>Thermoactinomycetaceae</taxon>
        <taxon>Polycladospora</taxon>
    </lineage>
</organism>
<proteinExistence type="predicted"/>
<dbReference type="AlphaFoldDB" id="A0A926RUQ1"/>
<keyword evidence="3" id="KW-1185">Reference proteome</keyword>
<comment type="caution">
    <text evidence="2">The sequence shown here is derived from an EMBL/GenBank/DDBJ whole genome shotgun (WGS) entry which is preliminary data.</text>
</comment>
<dbReference type="Proteomes" id="UP000661691">
    <property type="component" value="Unassembled WGS sequence"/>
</dbReference>
<sequence length="399" mass="46220">MIGVDLQTIETSKFESNYFAVTAFCDVTQYDETLFKLLCAVLKKGSKQYPSPLAVQRKLVHHYCTPLQTYYDQIGENIRSYTGWVSFPHSYTTPVDQHEIGNVLLDLFFAPVLHEHEIEEEKQILRYTSDAPTHNLTQYAKNRCMAYMTGFVNQKKEDQLTSLEGVTAQSLYQFQQKLVHATPVLFQRIGQVQSEVLETSRNMRRVKAIALHKPVKKQTTPQVIYEQMPIKQTRLILGLNLTRPLCDQNYPLLFLVTSMLNQRLNRVLRREEGLVYYIFVELDLLHQIVLIKTSVPDEKRQNVTDLILKHVESIQAGEFSEQEWHFAKGKTMHYLAMGYDLPDKWLAIARNHYITGIDSLDTSYEEILLHCNQEDMLEIFKNLNLHTIYHLSGKEGGGS</sequence>
<dbReference type="InterPro" id="IPR007863">
    <property type="entry name" value="Peptidase_M16_C"/>
</dbReference>
<dbReference type="Pfam" id="PF05193">
    <property type="entry name" value="Peptidase_M16_C"/>
    <property type="match status" value="1"/>
</dbReference>
<accession>A0A926RUQ1</accession>
<name>A0A926RUQ1_9BACL</name>
<dbReference type="RefSeq" id="WP_191142187.1">
    <property type="nucleotide sequence ID" value="NZ_JACXAH010000014.1"/>
</dbReference>
<reference evidence="2" key="1">
    <citation type="submission" date="2020-09" db="EMBL/GenBank/DDBJ databases">
        <title>A novel bacterium of genus Hazenella, isolated from South China Sea.</title>
        <authorList>
            <person name="Huang H."/>
            <person name="Mo K."/>
            <person name="Hu Y."/>
        </authorList>
    </citation>
    <scope>NUCLEOTIDE SEQUENCE</scope>
    <source>
        <strain evidence="2">IB182357</strain>
    </source>
</reference>
<dbReference type="GO" id="GO:0046872">
    <property type="term" value="F:metal ion binding"/>
    <property type="evidence" value="ECO:0007669"/>
    <property type="project" value="InterPro"/>
</dbReference>
<dbReference type="Gene3D" id="3.30.830.10">
    <property type="entry name" value="Metalloenzyme, LuxS/M16 peptidase-like"/>
    <property type="match status" value="2"/>
</dbReference>
<protein>
    <submittedName>
        <fullName evidence="2">Insulinase family protein</fullName>
    </submittedName>
</protein>
<evidence type="ECO:0000313" key="2">
    <source>
        <dbReference type="EMBL" id="MBD1372857.1"/>
    </source>
</evidence>